<dbReference type="Pfam" id="PF00041">
    <property type="entry name" value="fn3"/>
    <property type="match status" value="1"/>
</dbReference>
<dbReference type="Pfam" id="PF18962">
    <property type="entry name" value="Por_Secre_tail"/>
    <property type="match status" value="1"/>
</dbReference>
<gene>
    <name evidence="5" type="ORF">SAMN05216474_2047</name>
</gene>
<evidence type="ECO:0000259" key="4">
    <source>
        <dbReference type="PROSITE" id="PS50853"/>
    </source>
</evidence>
<dbReference type="CDD" id="cd00063">
    <property type="entry name" value="FN3"/>
    <property type="match status" value="1"/>
</dbReference>
<dbReference type="InterPro" id="IPR013783">
    <property type="entry name" value="Ig-like_fold"/>
</dbReference>
<evidence type="ECO:0000313" key="6">
    <source>
        <dbReference type="Proteomes" id="UP000236454"/>
    </source>
</evidence>
<evidence type="ECO:0000256" key="1">
    <source>
        <dbReference type="ARBA" id="ARBA00022729"/>
    </source>
</evidence>
<keyword evidence="2" id="KW-0677">Repeat</keyword>
<name>A0A1I7AFR2_9FLAO</name>
<dbReference type="Gene3D" id="2.60.40.740">
    <property type="match status" value="1"/>
</dbReference>
<keyword evidence="1 3" id="KW-0732">Signal</keyword>
<reference evidence="5 6" key="1">
    <citation type="submission" date="2016-10" db="EMBL/GenBank/DDBJ databases">
        <authorList>
            <person name="de Groot N.N."/>
        </authorList>
    </citation>
    <scope>NUCLEOTIDE SEQUENCE [LARGE SCALE GENOMIC DNA]</scope>
    <source>
        <strain evidence="5 6">CGMCC 1.7005</strain>
    </source>
</reference>
<dbReference type="EMBL" id="FPAS01000003">
    <property type="protein sequence ID" value="SFT73789.1"/>
    <property type="molecule type" value="Genomic_DNA"/>
</dbReference>
<evidence type="ECO:0000256" key="3">
    <source>
        <dbReference type="SAM" id="SignalP"/>
    </source>
</evidence>
<dbReference type="SUPFAM" id="SSF49265">
    <property type="entry name" value="Fibronectin type III"/>
    <property type="match status" value="1"/>
</dbReference>
<feature type="signal peptide" evidence="3">
    <location>
        <begin position="1"/>
        <end position="19"/>
    </location>
</feature>
<protein>
    <submittedName>
        <fullName evidence="5">Por secretion system C-terminal sorting domain-containing protein</fullName>
    </submittedName>
</protein>
<keyword evidence="6" id="KW-1185">Reference proteome</keyword>
<dbReference type="Proteomes" id="UP000236454">
    <property type="component" value="Unassembled WGS sequence"/>
</dbReference>
<feature type="domain" description="Fibronectin type-III" evidence="4">
    <location>
        <begin position="466"/>
        <end position="557"/>
    </location>
</feature>
<dbReference type="Pfam" id="PF13573">
    <property type="entry name" value="SprB"/>
    <property type="match status" value="3"/>
</dbReference>
<dbReference type="OrthoDB" id="975384at2"/>
<dbReference type="AlphaFoldDB" id="A0A1I7AFR2"/>
<dbReference type="InterPro" id="IPR026444">
    <property type="entry name" value="Secre_tail"/>
</dbReference>
<dbReference type="Gene3D" id="2.60.120.200">
    <property type="match status" value="2"/>
</dbReference>
<dbReference type="InterPro" id="IPR036116">
    <property type="entry name" value="FN3_sf"/>
</dbReference>
<dbReference type="PROSITE" id="PS50853">
    <property type="entry name" value="FN3"/>
    <property type="match status" value="1"/>
</dbReference>
<evidence type="ECO:0000313" key="5">
    <source>
        <dbReference type="EMBL" id="SFT73789.1"/>
    </source>
</evidence>
<dbReference type="InterPro" id="IPR003961">
    <property type="entry name" value="FN3_dom"/>
</dbReference>
<accession>A0A1I7AFR2</accession>
<sequence length="1144" mass="120893">MKKISLLLMGLLLTSLSIAQTNVGSGTSTGQAIPIEPYYGYTYSQSIYLSSEISASGSITGVRYYTASGTSLDANSYDWVVSIATSTKTSFSGVSDWEPVSNFTQVYADSAYVVSDPAGDYVEILFDSPFAYNGTDNIIMAVAENQTGFGANSDEFLCSSTTNDRALTYYDDYDAQDMTSLFDANTTRAYIPNITFLGITPACTPVDGVDLNSVTSDGFDIIIDHALTAPSYEVEFGLSGFTQGSGNTTIITGDSLNLDTLMSNTTYDIYVRSVCSTTDTSTVFGPASVTTECVTYIPDHTEDFSNYLPECWVEASGALTTNSSLSFGSSDWGSSSGSAKVNIYSTSKDEWLISPSFDLSAGNNFLSFNIRATEYFSSADAIWGADDSMAVVISTDNGATWSTANILELFNVNNNPGATAQVKSYDLSAYTGTVKFAFYAASTVSNEDIDVYVDDFFVGQQPSCLVPTSLTVGTVTNNSVDLAWTTYYGTGTDFQVGIVEAGQAFSTATLSLETGNSTTISGLMSNTDYEVYIRQICGAGDTSGWTTVAQEFTTACDAVGLGYTEDFANYLPSCWGEADGLLGSNVTLNGGSSSWTNDDYGNQSAGSESARINIYSDNVEEWLISPSIDLTGGNTQVSFDMIATEWGSTSSAVWGSDDSLAIVVSTDNGATWSNANIEKVFTATNPIAAAGETVTINLTDYTSFSAVRIGFYAKSDASNEDIDVFVDNFVVELVPDVTPSLVQVPTIYCGTGAINADFYLVNNSLTNAADVDYEVFVDGVSLATGVENIPADDSVLVTVGPLTPTVGAHDVNVVTSLNGDADGTNDSETITVYVSAPDVSATVTDILCNGDMNGEIALSTVDAIGNVDYSWSSNANGAITPTITGLGAGVYMGYVVDSIGCQDSIEINLVEPALIEVSLDSIFDVLCYGGSTGELYVTATGGTAPLDFLWDNGETTEDNTVGVMAGDYALTVTDANGCTFTTPDYTVAEPTELVATATDNLNGTATANVTGGTPPYEYVWDNGDQTQTQTTVQLGVQTVVVTDDNGCETTASVTTVVGLDDVNPLNAVRVYPNPTIHILNIDITELNNVAVDIALYDNTGRLVHQLSGAQNQVVQFNTSELARGLYTLKLQNGKTLKTVKIVVQ</sequence>
<evidence type="ECO:0000256" key="2">
    <source>
        <dbReference type="ARBA" id="ARBA00022737"/>
    </source>
</evidence>
<dbReference type="InterPro" id="IPR036278">
    <property type="entry name" value="Sialidase_sf"/>
</dbReference>
<proteinExistence type="predicted"/>
<dbReference type="RefSeq" id="WP_090249087.1">
    <property type="nucleotide sequence ID" value="NZ_FPAS01000003.1"/>
</dbReference>
<dbReference type="PANTHER" id="PTHR46708:SF2">
    <property type="entry name" value="FIBRONECTIN TYPE-III DOMAIN-CONTAINING PROTEIN"/>
    <property type="match status" value="1"/>
</dbReference>
<dbReference type="SUPFAM" id="SSF50939">
    <property type="entry name" value="Sialidases"/>
    <property type="match status" value="1"/>
</dbReference>
<feature type="chain" id="PRO_5014601973" evidence="3">
    <location>
        <begin position="20"/>
        <end position="1144"/>
    </location>
</feature>
<dbReference type="STRING" id="477690.SAMN05216474_2047"/>
<dbReference type="InterPro" id="IPR025667">
    <property type="entry name" value="SprB_repeat"/>
</dbReference>
<dbReference type="NCBIfam" id="TIGR04183">
    <property type="entry name" value="Por_Secre_tail"/>
    <property type="match status" value="1"/>
</dbReference>
<dbReference type="InterPro" id="IPR050991">
    <property type="entry name" value="ECM_Regulatory_Proteins"/>
</dbReference>
<dbReference type="PANTHER" id="PTHR46708">
    <property type="entry name" value="TENASCIN"/>
    <property type="match status" value="1"/>
</dbReference>
<organism evidence="5 6">
    <name type="scientific">Lishizhenia tianjinensis</name>
    <dbReference type="NCBI Taxonomy" id="477690"/>
    <lineage>
        <taxon>Bacteria</taxon>
        <taxon>Pseudomonadati</taxon>
        <taxon>Bacteroidota</taxon>
        <taxon>Flavobacteriia</taxon>
        <taxon>Flavobacteriales</taxon>
        <taxon>Crocinitomicaceae</taxon>
        <taxon>Lishizhenia</taxon>
    </lineage>
</organism>
<dbReference type="Gene3D" id="2.60.40.10">
    <property type="entry name" value="Immunoglobulins"/>
    <property type="match status" value="1"/>
</dbReference>